<dbReference type="FunFam" id="3.40.50.2300:FF:000751">
    <property type="match status" value="1"/>
</dbReference>
<feature type="compositionally biased region" description="Basic and acidic residues" evidence="9">
    <location>
        <begin position="1062"/>
        <end position="1071"/>
    </location>
</feature>
<proteinExistence type="predicted"/>
<feature type="compositionally biased region" description="Basic and acidic residues" evidence="9">
    <location>
        <begin position="678"/>
        <end position="710"/>
    </location>
</feature>
<dbReference type="GO" id="GO:0038039">
    <property type="term" value="C:G protein-coupled receptor heterodimeric complex"/>
    <property type="evidence" value="ECO:0007669"/>
    <property type="project" value="TreeGrafter"/>
</dbReference>
<dbReference type="Pfam" id="PF01094">
    <property type="entry name" value="ANF_receptor"/>
    <property type="match status" value="1"/>
</dbReference>
<keyword evidence="2" id="KW-0812">Transmembrane</keyword>
<name>A0AAW0U5V8_SCYPA</name>
<keyword evidence="7" id="KW-0325">Glycoprotein</keyword>
<feature type="compositionally biased region" description="Polar residues" evidence="9">
    <location>
        <begin position="533"/>
        <end position="542"/>
    </location>
</feature>
<protein>
    <recommendedName>
        <fullName evidence="10">Receptor ligand binding region domain-containing protein</fullName>
    </recommendedName>
</protein>
<feature type="compositionally biased region" description="Polar residues" evidence="9">
    <location>
        <begin position="1535"/>
        <end position="1549"/>
    </location>
</feature>
<dbReference type="PANTHER" id="PTHR10519">
    <property type="entry name" value="GABA-B RECEPTOR"/>
    <property type="match status" value="1"/>
</dbReference>
<dbReference type="InterPro" id="IPR001828">
    <property type="entry name" value="ANF_lig-bd_rcpt"/>
</dbReference>
<feature type="compositionally biased region" description="Basic and acidic residues" evidence="9">
    <location>
        <begin position="296"/>
        <end position="311"/>
    </location>
</feature>
<evidence type="ECO:0000256" key="3">
    <source>
        <dbReference type="ARBA" id="ARBA00022989"/>
    </source>
</evidence>
<feature type="compositionally biased region" description="Low complexity" evidence="9">
    <location>
        <begin position="1296"/>
        <end position="1312"/>
    </location>
</feature>
<feature type="compositionally biased region" description="Basic and acidic residues" evidence="9">
    <location>
        <begin position="718"/>
        <end position="737"/>
    </location>
</feature>
<dbReference type="PRINTS" id="PR01176">
    <property type="entry name" value="GABABRECEPTR"/>
</dbReference>
<evidence type="ECO:0000256" key="2">
    <source>
        <dbReference type="ARBA" id="ARBA00022692"/>
    </source>
</evidence>
<feature type="compositionally biased region" description="Polar residues" evidence="9">
    <location>
        <begin position="751"/>
        <end position="762"/>
    </location>
</feature>
<comment type="subcellular location">
    <subcellularLocation>
        <location evidence="1">Membrane</location>
    </subcellularLocation>
</comment>
<feature type="compositionally biased region" description="Basic and acidic residues" evidence="9">
    <location>
        <begin position="113"/>
        <end position="123"/>
    </location>
</feature>
<reference evidence="11 12" key="1">
    <citation type="submission" date="2023-03" db="EMBL/GenBank/DDBJ databases">
        <title>High-quality genome of Scylla paramamosain provides insights in environmental adaptation.</title>
        <authorList>
            <person name="Zhang L."/>
        </authorList>
    </citation>
    <scope>NUCLEOTIDE SEQUENCE [LARGE SCALE GENOMIC DNA]</scope>
    <source>
        <strain evidence="11">LZ_2023a</strain>
        <tissue evidence="11">Muscle</tissue>
    </source>
</reference>
<dbReference type="Proteomes" id="UP001487740">
    <property type="component" value="Unassembled WGS sequence"/>
</dbReference>
<feature type="region of interest" description="Disordered" evidence="9">
    <location>
        <begin position="289"/>
        <end position="311"/>
    </location>
</feature>
<feature type="compositionally biased region" description="Basic and acidic residues" evidence="9">
    <location>
        <begin position="543"/>
        <end position="555"/>
    </location>
</feature>
<keyword evidence="4" id="KW-0297">G-protein coupled receptor</keyword>
<feature type="region of interest" description="Disordered" evidence="9">
    <location>
        <begin position="205"/>
        <end position="227"/>
    </location>
</feature>
<evidence type="ECO:0000256" key="1">
    <source>
        <dbReference type="ARBA" id="ARBA00004370"/>
    </source>
</evidence>
<feature type="compositionally biased region" description="Low complexity" evidence="9">
    <location>
        <begin position="71"/>
        <end position="86"/>
    </location>
</feature>
<feature type="region of interest" description="Disordered" evidence="9">
    <location>
        <begin position="1486"/>
        <end position="1518"/>
    </location>
</feature>
<feature type="compositionally biased region" description="Low complexity" evidence="9">
    <location>
        <begin position="1250"/>
        <end position="1263"/>
    </location>
</feature>
<evidence type="ECO:0000256" key="6">
    <source>
        <dbReference type="ARBA" id="ARBA00023170"/>
    </source>
</evidence>
<keyword evidence="3" id="KW-1133">Transmembrane helix</keyword>
<feature type="compositionally biased region" description="Basic residues" evidence="9">
    <location>
        <begin position="962"/>
        <end position="972"/>
    </location>
</feature>
<feature type="compositionally biased region" description="Basic and acidic residues" evidence="9">
    <location>
        <begin position="1237"/>
        <end position="1246"/>
    </location>
</feature>
<feature type="compositionally biased region" description="Low complexity" evidence="9">
    <location>
        <begin position="626"/>
        <end position="641"/>
    </location>
</feature>
<feature type="region of interest" description="Disordered" evidence="9">
    <location>
        <begin position="1295"/>
        <end position="1383"/>
    </location>
</feature>
<evidence type="ECO:0000256" key="4">
    <source>
        <dbReference type="ARBA" id="ARBA00023040"/>
    </source>
</evidence>
<feature type="region of interest" description="Disordered" evidence="9">
    <location>
        <begin position="1048"/>
        <end position="1195"/>
    </location>
</feature>
<evidence type="ECO:0000313" key="12">
    <source>
        <dbReference type="Proteomes" id="UP001487740"/>
    </source>
</evidence>
<evidence type="ECO:0000259" key="10">
    <source>
        <dbReference type="Pfam" id="PF01094"/>
    </source>
</evidence>
<dbReference type="GO" id="GO:0007214">
    <property type="term" value="P:gamma-aminobutyric acid signaling pathway"/>
    <property type="evidence" value="ECO:0007669"/>
    <property type="project" value="TreeGrafter"/>
</dbReference>
<evidence type="ECO:0000256" key="5">
    <source>
        <dbReference type="ARBA" id="ARBA00023136"/>
    </source>
</evidence>
<feature type="region of interest" description="Disordered" evidence="9">
    <location>
        <begin position="68"/>
        <end position="169"/>
    </location>
</feature>
<dbReference type="InterPro" id="IPR028082">
    <property type="entry name" value="Peripla_BP_I"/>
</dbReference>
<dbReference type="GO" id="GO:0004965">
    <property type="term" value="F:G protein-coupled GABA receptor activity"/>
    <property type="evidence" value="ECO:0007669"/>
    <property type="project" value="InterPro"/>
</dbReference>
<keyword evidence="6" id="KW-0675">Receptor</keyword>
<feature type="region of interest" description="Disordered" evidence="9">
    <location>
        <begin position="421"/>
        <end position="821"/>
    </location>
</feature>
<dbReference type="SUPFAM" id="SSF53822">
    <property type="entry name" value="Periplasmic binding protein-like I"/>
    <property type="match status" value="1"/>
</dbReference>
<evidence type="ECO:0000313" key="11">
    <source>
        <dbReference type="EMBL" id="KAK8394155.1"/>
    </source>
</evidence>
<dbReference type="Gene3D" id="3.40.50.2300">
    <property type="match status" value="2"/>
</dbReference>
<organism evidence="11 12">
    <name type="scientific">Scylla paramamosain</name>
    <name type="common">Mud crab</name>
    <dbReference type="NCBI Taxonomy" id="85552"/>
    <lineage>
        <taxon>Eukaryota</taxon>
        <taxon>Metazoa</taxon>
        <taxon>Ecdysozoa</taxon>
        <taxon>Arthropoda</taxon>
        <taxon>Crustacea</taxon>
        <taxon>Multicrustacea</taxon>
        <taxon>Malacostraca</taxon>
        <taxon>Eumalacostraca</taxon>
        <taxon>Eucarida</taxon>
        <taxon>Decapoda</taxon>
        <taxon>Pleocyemata</taxon>
        <taxon>Brachyura</taxon>
        <taxon>Eubrachyura</taxon>
        <taxon>Portunoidea</taxon>
        <taxon>Portunidae</taxon>
        <taxon>Portuninae</taxon>
        <taxon>Scylla</taxon>
    </lineage>
</organism>
<feature type="domain" description="Receptor ligand binding region" evidence="10">
    <location>
        <begin position="1637"/>
        <end position="1784"/>
    </location>
</feature>
<feature type="compositionally biased region" description="Polar residues" evidence="9">
    <location>
        <begin position="87"/>
        <end position="96"/>
    </location>
</feature>
<feature type="region of interest" description="Disordered" evidence="9">
    <location>
        <begin position="912"/>
        <end position="979"/>
    </location>
</feature>
<dbReference type="PANTHER" id="PTHR10519:SF46">
    <property type="entry name" value="METABOTROPIC GABA-B RECEPTOR SUBTYPE 3, ISOFORM A"/>
    <property type="match status" value="1"/>
</dbReference>
<sequence length="1813" mass="196555">MQKNYFLLKRKLLIILILRERLLGLLCLESQQSLRSGASPLHPHHVPRCSTLLLILFLLLGCQEPVSCDDTTSSPSASPSVETPSPLQTRDTTGLQEHTPPGIYRQDPPLENMFRDSEQDKGPDSGPSLQQTSGAAMPRRRSPPKADKVLNAGGWPAGRQTEARRGLTRWKVGARVAQDGEFPVPSAGAGARQRQGRVGHLGRLNEQAFPTGPRGTPNPGGGQGAALPSAGAGVFSSLPDTAADVVTLPPLLLERKMKLIDIKEDKRVWAATAKCILCSADLILGGRKAAAPAPEGLRKEGGDEKQEKRKDQQQYRLMMTKCDACLRNGEVAGQGVAAIQGGVEAARERRTHQEEARLSAGATPHREEKIFSTNVLFNTDNIAAWTPVAGDAMIGHVPPLDSHSRARRPFGVSQVVHNLDPDARRSRRAQHTHPQASVPRPTPTAAPSLIPGQGGGRKSPAAAPHNGDEASVPHNGSQERHSLADDASQVEAGAGEGAQRPSSPRSRHLRHPSPLNNGERPPSRPWPKLVKESNISPLTNSTEDTKNGGQERDTDSPDETMGVLHIADASPLSVAEGEADGDIKPKLISQLEEDEEEEEEEEDSLVGGIVIIFRHSATKEEESHLTHSSSSAPTGEVIESVSSEEEGAEDQQQQQQQQQKKQSEEIEKTEEEEEEEKESTKEMTNDGRRKEEKQEEWKSVLPSKDSHANLEEEEDSGEKETPIKIKEGPTSMTDRKRASPRTPKGGGGGKTQLSSSLHTLPTSRRLVLLSPPPRESPKRRLFPASLRCVRGGPPSSLVTGKRRQGSRHNEGKTLSSTPVSPDAVTSKGDYFEFSENIIRDFVSWLGWGTGRLRVGSGGPMRTGGRARTSNPSVTPPLVIYCDAASKGCFVSCRPRESANSSVLGRRYPRRARWRGKRSVEGTPVGMRAENSGDKPHKRQRAGRGRGSPSKEWKLTGWNLGKGQHRGRRRRGTKPPFIYDKEGRRLPGLYSSWVATLRRRSHKGGRKAEAGSVLHFIDAALGLDYPPRRTEMLATLTQFQNLSPRATITPRRAQRSPPPDVSRSMEYRRGRAGDGVTLASKTPDWEDPATVPEEEAVYKDKDELEEETEAVANTSSKSAAAGEHTTPLNDISDPSCGVNATAASDSRGNDRDNGSVAACGAGEQREQSTEETPSEDKLTPNNTHGNQADPALPLTPHTEDLMQSLTQAEEIDSAQRGGGTSASPGVIDVVDIKDEVTDGEVSSHAEDEASGGANTKSNNNYNNSTGSNYVFQHYYSSNTSNGRNVDNEEKAPVIIHSSCSGSNNNNSISNTSKNSKKTETKNVSSISEEVSGSTESSDAPGLAPQHLYDHAEVQVSAAAEQQQQQQQVRKKAGTESGAYGGLSQEGWRRAGQAASRRLGVRSGGHIYARGLYWGQIGRKSRWQRPYQSRWPSAYLPSGPWAARVRGYSRGHARASVRAQWPLLPLSRKKTAVGALWDLSHKDIREATERRPLSPQAQGDLVAAPDGGGPSRPVEGTNLTSVPGVLHYRASPRLHKSGSSGEQVASPSQHSNNRRAGPQEGHDRLASPSHAQKLSSGLHDVSLVAGVGGTPTTPQPLGRRSLRRKIVNPSTAPKRTVPILGLFDLTVRGKPRLGGRSELAAAQLALRHINEQQVIPGHTLVMFHNDTQCDSGSGVDAFFHAIYTSRAKMRILLGAACTEVTESLAAVVHYWNIVQVSFGSVSPALSDRSSFPRFIRTVAPDSSHNAARLAFLTHHSWSTVTTISENHDLYTLYWAAWVQTAGDQSNTRQYTPAQYKPPQRKPTSVKAILVQTSIV</sequence>
<keyword evidence="5" id="KW-0472">Membrane</keyword>
<accession>A0AAW0U5V8</accession>
<evidence type="ECO:0000256" key="7">
    <source>
        <dbReference type="ARBA" id="ARBA00023180"/>
    </source>
</evidence>
<feature type="region of interest" description="Disordered" evidence="9">
    <location>
        <begin position="1237"/>
        <end position="1263"/>
    </location>
</feature>
<feature type="compositionally biased region" description="Acidic residues" evidence="9">
    <location>
        <begin position="667"/>
        <end position="677"/>
    </location>
</feature>
<dbReference type="InterPro" id="IPR002455">
    <property type="entry name" value="GPCR3_GABA-B"/>
</dbReference>
<feature type="compositionally biased region" description="Basic and acidic residues" evidence="9">
    <location>
        <begin position="1162"/>
        <end position="1177"/>
    </location>
</feature>
<feature type="compositionally biased region" description="Polar residues" evidence="9">
    <location>
        <begin position="1325"/>
        <end position="1336"/>
    </location>
</feature>
<keyword evidence="8" id="KW-0807">Transducer</keyword>
<feature type="region of interest" description="Disordered" evidence="9">
    <location>
        <begin position="1530"/>
        <end position="1573"/>
    </location>
</feature>
<feature type="compositionally biased region" description="Low complexity" evidence="9">
    <location>
        <begin position="1352"/>
        <end position="1366"/>
    </location>
</feature>
<comment type="caution">
    <text evidence="11">The sequence shown here is derived from an EMBL/GenBank/DDBJ whole genome shotgun (WGS) entry which is preliminary data.</text>
</comment>
<feature type="compositionally biased region" description="Acidic residues" evidence="9">
    <location>
        <begin position="591"/>
        <end position="604"/>
    </location>
</feature>
<evidence type="ECO:0000256" key="9">
    <source>
        <dbReference type="SAM" id="MobiDB-lite"/>
    </source>
</evidence>
<keyword evidence="12" id="KW-1185">Reference proteome</keyword>
<gene>
    <name evidence="11" type="ORF">O3P69_006383</name>
</gene>
<evidence type="ECO:0000256" key="8">
    <source>
        <dbReference type="ARBA" id="ARBA00023224"/>
    </source>
</evidence>
<feature type="compositionally biased region" description="Low complexity" evidence="9">
    <location>
        <begin position="650"/>
        <end position="660"/>
    </location>
</feature>
<dbReference type="EMBL" id="JARAKH010000019">
    <property type="protein sequence ID" value="KAK8394155.1"/>
    <property type="molecule type" value="Genomic_DNA"/>
</dbReference>